<dbReference type="STRING" id="1094619.G4YWL2"/>
<reference evidence="2 3" key="1">
    <citation type="journal article" date="2006" name="Science">
        <title>Phytophthora genome sequences uncover evolutionary origins and mechanisms of pathogenesis.</title>
        <authorList>
            <person name="Tyler B.M."/>
            <person name="Tripathy S."/>
            <person name="Zhang X."/>
            <person name="Dehal P."/>
            <person name="Jiang R.H."/>
            <person name="Aerts A."/>
            <person name="Arredondo F.D."/>
            <person name="Baxter L."/>
            <person name="Bensasson D."/>
            <person name="Beynon J.L."/>
            <person name="Chapman J."/>
            <person name="Damasceno C.M."/>
            <person name="Dorrance A.E."/>
            <person name="Dou D."/>
            <person name="Dickerman A.W."/>
            <person name="Dubchak I.L."/>
            <person name="Garbelotto M."/>
            <person name="Gijzen M."/>
            <person name="Gordon S.G."/>
            <person name="Govers F."/>
            <person name="Grunwald N.J."/>
            <person name="Huang W."/>
            <person name="Ivors K.L."/>
            <person name="Jones R.W."/>
            <person name="Kamoun S."/>
            <person name="Krampis K."/>
            <person name="Lamour K.H."/>
            <person name="Lee M.K."/>
            <person name="McDonald W.H."/>
            <person name="Medina M."/>
            <person name="Meijer H.J."/>
            <person name="Nordberg E.K."/>
            <person name="Maclean D.J."/>
            <person name="Ospina-Giraldo M.D."/>
            <person name="Morris P.F."/>
            <person name="Phuntumart V."/>
            <person name="Putnam N.H."/>
            <person name="Rash S."/>
            <person name="Rose J.K."/>
            <person name="Sakihama Y."/>
            <person name="Salamov A.A."/>
            <person name="Savidor A."/>
            <person name="Scheuring C.F."/>
            <person name="Smith B.M."/>
            <person name="Sobral B.W."/>
            <person name="Terry A."/>
            <person name="Torto-Alalibo T.A."/>
            <person name="Win J."/>
            <person name="Xu Z."/>
            <person name="Zhang H."/>
            <person name="Grigoriev I.V."/>
            <person name="Rokhsar D.S."/>
            <person name="Boore J.L."/>
        </authorList>
    </citation>
    <scope>NUCLEOTIDE SEQUENCE [LARGE SCALE GENOMIC DNA]</scope>
    <source>
        <strain evidence="2 3">P6497</strain>
    </source>
</reference>
<dbReference type="SMR" id="G4YWL2"/>
<name>G4YWL2_PHYSP</name>
<feature type="compositionally biased region" description="Acidic residues" evidence="1">
    <location>
        <begin position="581"/>
        <end position="594"/>
    </location>
</feature>
<feature type="region of interest" description="Disordered" evidence="1">
    <location>
        <begin position="623"/>
        <end position="649"/>
    </location>
</feature>
<feature type="region of interest" description="Disordered" evidence="1">
    <location>
        <begin position="1148"/>
        <end position="1177"/>
    </location>
</feature>
<feature type="region of interest" description="Disordered" evidence="1">
    <location>
        <begin position="429"/>
        <end position="448"/>
    </location>
</feature>
<dbReference type="RefSeq" id="XP_009521414.1">
    <property type="nucleotide sequence ID" value="XM_009523119.1"/>
</dbReference>
<dbReference type="OMA" id="VEWLIGF"/>
<dbReference type="PANTHER" id="PTHR15678:SF6">
    <property type="entry name" value="BRIDGE-LIKE LIPID TRANSFER PROTEIN FAMILY MEMBER 2"/>
    <property type="match status" value="1"/>
</dbReference>
<feature type="compositionally biased region" description="Basic residues" evidence="1">
    <location>
        <begin position="1437"/>
        <end position="1454"/>
    </location>
</feature>
<feature type="compositionally biased region" description="Low complexity" evidence="1">
    <location>
        <begin position="1420"/>
        <end position="1433"/>
    </location>
</feature>
<dbReference type="Pfam" id="PF10344">
    <property type="entry name" value="Hobbit"/>
    <property type="match status" value="1"/>
</dbReference>
<feature type="compositionally biased region" description="Polar residues" evidence="1">
    <location>
        <begin position="1407"/>
        <end position="1416"/>
    </location>
</feature>
<protein>
    <submittedName>
        <fullName evidence="2">Uncharacterized protein</fullName>
    </submittedName>
</protein>
<sequence>MRRFPTPLMNCGSLSVNGQVFLTAFKSNCDEAFGSVPFDMMAALRCFVDLTVDVSSPVLYFNPGYVYALDELAGFALGMIPLAVLNVDQRYKTSAADIARRLLHGKVIVSVNDAGVRLLCGATSFESGDYLEIVVHQVRAAYTSGSIDIDVTRVTAKIEPGSLSHIAELSHLKLQVWLKWGCVGDPAMHYSYPIEFTGVDQATTSGEAFTLRLPHSDTYSTTPFEAYQATELSVFISGRICPVDPENVDPNSADGWSKRDMAARTAVVLYSKNVEWLIGFGRVYQKVPQYPLPRRRGHEIKATLPSLDISDILKGLTVEEFDLIGLDLALYASEKHPVGVRAFLDDKISCSGALLKSSHEVFVDMDSKDDTSTTVRRLSFSIEKSRWIVHDVNVDARDIQVRVCTPESGSRGESLVSVKSVSLIVGGGTERAPTHDNGQMKLHSPPPMKRVTNAQPLPFSQSSSRVRERPKQSILDFFEIPHENPFSYRESDSDAEGEIDVCEAPEVSSSVEEGDSEVLDEFRRLGFLLGLLSSEVRVTVTMAALASLVDIADTWVQVVVASLPELFDTAETVTLLEQKEEELAEEENIAEDSDPSPKKFTSLAQDPKFSGLCLQGGADAPVSRDSSLRFEPTPYSNADTVRPARRKSSKVLSQLEPLRTMEDTSPRAVNSKNVQAFIMVKFEDCQISVQDHLNKGSVLLALNAGTLQHAVSTDSSHERINLNVDGFQVFTALLDVDVKSHAIWLKTLADGSYSPSSYGLLRQIIAPIPAQVTIWIDKEKTIVKNRVKLDIPSVEVQVNPVCKGTLEKLSTTATELINAKLTEKKGADHSHLLHGYLREAQHQERSLHQLVALKKQLKWKISALQWRQLCGWDYRMNERAMVAVTAAENARNLAFDVETSPLFRRRKMSSASVSSASTSFSMLGSTATNRYEDEQFTDELQKMTQQYEALSEVTRFMANELKKQLKPSPLPNVDLEFALDRASLTLSGDNVDILRAQMGSLCFKMQLFEDHSGNFALTLQDLSVSNLSPGTPYPDLLLPVYSRTWEGDDMFLRVDAEVAKPVGITVVQHFEVNVHPIQVCITQEVIMQLVAFFSPSDTANVAKEEQRAEVRSQFLQARTASTSGSDGRVGSAIIKAVKVAGKAAAHPLGLGRTHRGDSDEDLVPAGRKPKGGSLQLIPEDPSQWIAKLANLSESSELPLFGSTDEMDQHHTTESAEREISEMKDRAKNILFKRIRLGAIEVVLTYKNKKSGLGNSSTPHLHIPHAAQPQALEDMRGFEVKTHALVYCDKTCSPLDLVMRMRRDILLDVLSQVGRNFTNIGNFLRDQFDPSRWAAFDALAPLKSLSTTVSSLTAIGPSHAGAVLPLADQTEGGNPSADAKAKSAEDTPSSPATSTSLRPTELLHEWQAPSSLDTFSDNYDADSSTPTTPTSTDAAHPKQVKAKRSLAKLFSRRKSASPLTSPSAQ</sequence>
<keyword evidence="3" id="KW-1185">Reference proteome</keyword>
<evidence type="ECO:0000313" key="2">
    <source>
        <dbReference type="EMBL" id="EGZ26126.1"/>
    </source>
</evidence>
<dbReference type="KEGG" id="psoj:PHYSODRAFT_312236"/>
<dbReference type="InParanoid" id="G4YWL2"/>
<dbReference type="Proteomes" id="UP000002640">
    <property type="component" value="Unassembled WGS sequence"/>
</dbReference>
<dbReference type="EMBL" id="JH159152">
    <property type="protein sequence ID" value="EGZ26126.1"/>
    <property type="molecule type" value="Genomic_DNA"/>
</dbReference>
<dbReference type="InterPro" id="IPR045167">
    <property type="entry name" value="Hobbit"/>
</dbReference>
<feature type="region of interest" description="Disordered" evidence="1">
    <location>
        <begin position="1364"/>
        <end position="1464"/>
    </location>
</feature>
<organism evidence="2 3">
    <name type="scientific">Phytophthora sojae (strain P6497)</name>
    <name type="common">Soybean stem and root rot agent</name>
    <name type="synonym">Phytophthora megasperma f. sp. glycines</name>
    <dbReference type="NCBI Taxonomy" id="1094619"/>
    <lineage>
        <taxon>Eukaryota</taxon>
        <taxon>Sar</taxon>
        <taxon>Stramenopiles</taxon>
        <taxon>Oomycota</taxon>
        <taxon>Peronosporomycetes</taxon>
        <taxon>Peronosporales</taxon>
        <taxon>Peronosporaceae</taxon>
        <taxon>Phytophthora</taxon>
    </lineage>
</organism>
<proteinExistence type="predicted"/>
<dbReference type="PANTHER" id="PTHR15678">
    <property type="entry name" value="ANTIGEN MLAA-22-RELATED"/>
    <property type="match status" value="1"/>
</dbReference>
<gene>
    <name evidence="2" type="ORF">PHYSODRAFT_312236</name>
</gene>
<evidence type="ECO:0000313" key="3">
    <source>
        <dbReference type="Proteomes" id="UP000002640"/>
    </source>
</evidence>
<feature type="compositionally biased region" description="Polar residues" evidence="1">
    <location>
        <begin position="1385"/>
        <end position="1397"/>
    </location>
</feature>
<accession>G4YWL2</accession>
<feature type="region of interest" description="Disordered" evidence="1">
    <location>
        <begin position="581"/>
        <end position="601"/>
    </location>
</feature>
<evidence type="ECO:0000256" key="1">
    <source>
        <dbReference type="SAM" id="MobiDB-lite"/>
    </source>
</evidence>
<dbReference type="GeneID" id="20643477"/>